<dbReference type="SUPFAM" id="SSF52218">
    <property type="entry name" value="Flavoproteins"/>
    <property type="match status" value="1"/>
</dbReference>
<protein>
    <submittedName>
        <fullName evidence="4">Flavodoxin family protein</fullName>
    </submittedName>
</protein>
<dbReference type="InterPro" id="IPR003680">
    <property type="entry name" value="Flavodoxin_fold"/>
</dbReference>
<comment type="caution">
    <text evidence="4">The sequence shown here is derived from an EMBL/GenBank/DDBJ whole genome shotgun (WGS) entry which is preliminary data.</text>
</comment>
<dbReference type="GO" id="GO:0003955">
    <property type="term" value="F:NAD(P)H dehydrogenase (quinone) activity"/>
    <property type="evidence" value="ECO:0007669"/>
    <property type="project" value="TreeGrafter"/>
</dbReference>
<comment type="similarity">
    <text evidence="1">Belongs to the NAD(P)H dehydrogenase (quinone) family.</text>
</comment>
<dbReference type="AlphaFoldDB" id="A0A845GBC4"/>
<evidence type="ECO:0000256" key="2">
    <source>
        <dbReference type="ARBA" id="ARBA00023002"/>
    </source>
</evidence>
<dbReference type="PANTHER" id="PTHR10204">
    <property type="entry name" value="NAD P H OXIDOREDUCTASE-RELATED"/>
    <property type="match status" value="1"/>
</dbReference>
<dbReference type="Pfam" id="PF02525">
    <property type="entry name" value="Flavodoxin_2"/>
    <property type="match status" value="1"/>
</dbReference>
<name>A0A845GBC4_9BURK</name>
<evidence type="ECO:0000259" key="3">
    <source>
        <dbReference type="Pfam" id="PF02525"/>
    </source>
</evidence>
<dbReference type="GO" id="GO:0005829">
    <property type="term" value="C:cytosol"/>
    <property type="evidence" value="ECO:0007669"/>
    <property type="project" value="TreeGrafter"/>
</dbReference>
<dbReference type="RefSeq" id="WP_161099609.1">
    <property type="nucleotide sequence ID" value="NZ_WWCW01000147.1"/>
</dbReference>
<feature type="domain" description="Flavodoxin-like fold" evidence="3">
    <location>
        <begin position="1"/>
        <end position="202"/>
    </location>
</feature>
<sequence length="273" mass="29654">MNVLIVYAHPEPKSLNGALKDFAVRRLEAAGHAVQVSDLYAMKWKALVDAGDVVGGPAGDRFDPVGDSRRAYANDLQSADIVREQDKLRWADTVIFQFPMWWFSMPAIMKGWVERVYAYGFGYGVGEHSDVRWGDRYGEGTLAGKRAMLVVTAGGWASHYGPRGVNGAIDDLLFPIHHGVLYYPGFDVLPPLVVYRADRMDHARFSAVCGELGERLDTLAQTAPIPFRPQNGGDYDIPAMTLKADVAPGLSGFSAHLSPRGSAAACAGRPATS</sequence>
<evidence type="ECO:0000256" key="1">
    <source>
        <dbReference type="ARBA" id="ARBA00006252"/>
    </source>
</evidence>
<reference evidence="4 5" key="1">
    <citation type="submission" date="2020-01" db="EMBL/GenBank/DDBJ databases">
        <title>Novel species isolated from a subtropical stream in China.</title>
        <authorList>
            <person name="Lu H."/>
        </authorList>
    </citation>
    <scope>NUCLEOTIDE SEQUENCE [LARGE SCALE GENOMIC DNA]</scope>
    <source>
        <strain evidence="4 5">FT82W</strain>
    </source>
</reference>
<dbReference type="InterPro" id="IPR029039">
    <property type="entry name" value="Flavoprotein-like_sf"/>
</dbReference>
<accession>A0A845GBC4</accession>
<dbReference type="Proteomes" id="UP000470302">
    <property type="component" value="Unassembled WGS sequence"/>
</dbReference>
<dbReference type="EMBL" id="WWCW01000147">
    <property type="protein sequence ID" value="MYM90890.1"/>
    <property type="molecule type" value="Genomic_DNA"/>
</dbReference>
<organism evidence="4 5">
    <name type="scientific">Duganella vulcania</name>
    <dbReference type="NCBI Taxonomy" id="2692166"/>
    <lineage>
        <taxon>Bacteria</taxon>
        <taxon>Pseudomonadati</taxon>
        <taxon>Pseudomonadota</taxon>
        <taxon>Betaproteobacteria</taxon>
        <taxon>Burkholderiales</taxon>
        <taxon>Oxalobacteraceae</taxon>
        <taxon>Telluria group</taxon>
        <taxon>Duganella</taxon>
    </lineage>
</organism>
<dbReference type="Gene3D" id="3.40.50.360">
    <property type="match status" value="1"/>
</dbReference>
<keyword evidence="2" id="KW-0560">Oxidoreductase</keyword>
<proteinExistence type="inferred from homology"/>
<evidence type="ECO:0000313" key="5">
    <source>
        <dbReference type="Proteomes" id="UP000470302"/>
    </source>
</evidence>
<dbReference type="PANTHER" id="PTHR10204:SF34">
    <property type="entry name" value="NAD(P)H DEHYDROGENASE [QUINONE] 1 ISOFORM 1"/>
    <property type="match status" value="1"/>
</dbReference>
<evidence type="ECO:0000313" key="4">
    <source>
        <dbReference type="EMBL" id="MYM90890.1"/>
    </source>
</evidence>
<dbReference type="InterPro" id="IPR051545">
    <property type="entry name" value="NAD(P)H_dehydrogenase_qn"/>
</dbReference>
<gene>
    <name evidence="4" type="ORF">GTP91_27410</name>
</gene>